<dbReference type="SUPFAM" id="SSF52151">
    <property type="entry name" value="FabD/lysophospholipase-like"/>
    <property type="match status" value="1"/>
</dbReference>
<dbReference type="EC" id="2.3.1.39" evidence="1"/>
<accession>A0A4U1JKF1</accession>
<dbReference type="GO" id="GO:0004314">
    <property type="term" value="F:[acyl-carrier-protein] S-malonyltransferase activity"/>
    <property type="evidence" value="ECO:0007669"/>
    <property type="project" value="UniProtKB-EC"/>
</dbReference>
<dbReference type="Gene3D" id="3.30.70.250">
    <property type="entry name" value="Malonyl-CoA ACP transacylase, ACP-binding"/>
    <property type="match status" value="1"/>
</dbReference>
<gene>
    <name evidence="6" type="ORF">E8A74_01395</name>
</gene>
<evidence type="ECO:0000313" key="7">
    <source>
        <dbReference type="Proteomes" id="UP000309215"/>
    </source>
</evidence>
<dbReference type="PANTHER" id="PTHR42681:SF1">
    <property type="entry name" value="MALONYL-COA-ACYL CARRIER PROTEIN TRANSACYLASE, MITOCHONDRIAL"/>
    <property type="match status" value="1"/>
</dbReference>
<evidence type="ECO:0000256" key="4">
    <source>
        <dbReference type="ARBA" id="ARBA00048462"/>
    </source>
</evidence>
<keyword evidence="2 6" id="KW-0808">Transferase</keyword>
<dbReference type="PANTHER" id="PTHR42681">
    <property type="entry name" value="MALONYL-COA-ACYL CARRIER PROTEIN TRANSACYLASE, MITOCHONDRIAL"/>
    <property type="match status" value="1"/>
</dbReference>
<dbReference type="SMART" id="SM00827">
    <property type="entry name" value="PKS_AT"/>
    <property type="match status" value="1"/>
</dbReference>
<protein>
    <recommendedName>
        <fullName evidence="1">[acyl-carrier-protein] S-malonyltransferase</fullName>
        <ecNumber evidence="1">2.3.1.39</ecNumber>
    </recommendedName>
</protein>
<evidence type="ECO:0000256" key="1">
    <source>
        <dbReference type="ARBA" id="ARBA00013258"/>
    </source>
</evidence>
<dbReference type="OrthoDB" id="9808564at2"/>
<keyword evidence="7" id="KW-1185">Reference proteome</keyword>
<organism evidence="6 7">
    <name type="scientific">Polyangium fumosum</name>
    <dbReference type="NCBI Taxonomy" id="889272"/>
    <lineage>
        <taxon>Bacteria</taxon>
        <taxon>Pseudomonadati</taxon>
        <taxon>Myxococcota</taxon>
        <taxon>Polyangia</taxon>
        <taxon>Polyangiales</taxon>
        <taxon>Polyangiaceae</taxon>
        <taxon>Polyangium</taxon>
    </lineage>
</organism>
<feature type="domain" description="Malonyl-CoA:ACP transacylase (MAT)" evidence="5">
    <location>
        <begin position="6"/>
        <end position="308"/>
    </location>
</feature>
<evidence type="ECO:0000313" key="6">
    <source>
        <dbReference type="EMBL" id="TKD13234.1"/>
    </source>
</evidence>
<proteinExistence type="predicted"/>
<dbReference type="GO" id="GO:0005829">
    <property type="term" value="C:cytosol"/>
    <property type="evidence" value="ECO:0007669"/>
    <property type="project" value="TreeGrafter"/>
</dbReference>
<dbReference type="Pfam" id="PF00698">
    <property type="entry name" value="Acyl_transf_1"/>
    <property type="match status" value="1"/>
</dbReference>
<comment type="catalytic activity">
    <reaction evidence="4">
        <text>holo-[ACP] + malonyl-CoA = malonyl-[ACP] + CoA</text>
        <dbReference type="Rhea" id="RHEA:41792"/>
        <dbReference type="Rhea" id="RHEA-COMP:9623"/>
        <dbReference type="Rhea" id="RHEA-COMP:9685"/>
        <dbReference type="ChEBI" id="CHEBI:57287"/>
        <dbReference type="ChEBI" id="CHEBI:57384"/>
        <dbReference type="ChEBI" id="CHEBI:64479"/>
        <dbReference type="ChEBI" id="CHEBI:78449"/>
        <dbReference type="EC" id="2.3.1.39"/>
    </reaction>
</comment>
<name>A0A4U1JKF1_9BACT</name>
<dbReference type="SUPFAM" id="SSF55048">
    <property type="entry name" value="Probable ACP-binding domain of malonyl-CoA ACP transacylase"/>
    <property type="match status" value="1"/>
</dbReference>
<reference evidence="6 7" key="1">
    <citation type="submission" date="2019-04" db="EMBL/GenBank/DDBJ databases">
        <authorList>
            <person name="Li Y."/>
            <person name="Wang J."/>
        </authorList>
    </citation>
    <scope>NUCLEOTIDE SEQUENCE [LARGE SCALE GENOMIC DNA]</scope>
    <source>
        <strain evidence="6 7">DSM 14668</strain>
    </source>
</reference>
<dbReference type="InterPro" id="IPR016036">
    <property type="entry name" value="Malonyl_transacylase_ACP-bd"/>
</dbReference>
<comment type="caution">
    <text evidence="6">The sequence shown here is derived from an EMBL/GenBank/DDBJ whole genome shotgun (WGS) entry which is preliminary data.</text>
</comment>
<sequence length="321" mass="34248">MTVAFLFPGQGAKGLVAAVQFAESAPRGKEMLERAAAAADFAPSELLVKGGRALERTEIQQPVLTAVALFVHAELLAAGIKPDVVAGHSLGELPAWAATGAITPEDAIAIAALRGRLMAREAERHPGAMFVFSEPSTERSEVFLKGTLQRAATRPGIHVAASNAPGEVVLSGDENAIRSMIRTLGDALGIDLWRHARRLPVSGAWHSESMKDAVPELEAALKLARRGTMQVPMVLNATGKRAEEEALVPRLLAGQLVHTVRWTDVMATLKDEGVTDFVTMAPGAVLRSLVRTNLGTEARVHATENANDMQRTVDALRWSLS</sequence>
<dbReference type="Gene3D" id="3.40.366.10">
    <property type="entry name" value="Malonyl-Coenzyme A Acyl Carrier Protein, domain 2"/>
    <property type="match status" value="1"/>
</dbReference>
<evidence type="ECO:0000256" key="2">
    <source>
        <dbReference type="ARBA" id="ARBA00022679"/>
    </source>
</evidence>
<dbReference type="InterPro" id="IPR016035">
    <property type="entry name" value="Acyl_Trfase/lysoPLipase"/>
</dbReference>
<dbReference type="InterPro" id="IPR050858">
    <property type="entry name" value="Mal-CoA-ACP_Trans/PKS_FabD"/>
</dbReference>
<evidence type="ECO:0000256" key="3">
    <source>
        <dbReference type="ARBA" id="ARBA00023315"/>
    </source>
</evidence>
<dbReference type="InterPro" id="IPR001227">
    <property type="entry name" value="Ac_transferase_dom_sf"/>
</dbReference>
<dbReference type="InterPro" id="IPR014043">
    <property type="entry name" value="Acyl_transferase_dom"/>
</dbReference>
<dbReference type="AlphaFoldDB" id="A0A4U1JKF1"/>
<evidence type="ECO:0000259" key="5">
    <source>
        <dbReference type="SMART" id="SM00827"/>
    </source>
</evidence>
<dbReference type="Proteomes" id="UP000309215">
    <property type="component" value="Unassembled WGS sequence"/>
</dbReference>
<dbReference type="RefSeq" id="WP_136927050.1">
    <property type="nucleotide sequence ID" value="NZ_SSMQ01000001.1"/>
</dbReference>
<dbReference type="GO" id="GO:0006633">
    <property type="term" value="P:fatty acid biosynthetic process"/>
    <property type="evidence" value="ECO:0007669"/>
    <property type="project" value="TreeGrafter"/>
</dbReference>
<keyword evidence="3" id="KW-0012">Acyltransferase</keyword>
<dbReference type="EMBL" id="SSMQ01000001">
    <property type="protein sequence ID" value="TKD13234.1"/>
    <property type="molecule type" value="Genomic_DNA"/>
</dbReference>